<evidence type="ECO:0000313" key="2">
    <source>
        <dbReference type="EMBL" id="CAE7228053.1"/>
    </source>
</evidence>
<comment type="caution">
    <text evidence="2">The sequence shown here is derived from an EMBL/GenBank/DDBJ whole genome shotgun (WGS) entry which is preliminary data.</text>
</comment>
<dbReference type="OrthoDB" id="417060at2759"/>
<dbReference type="AlphaFoldDB" id="A0A812KPZ5"/>
<sequence length="351" mass="37009">MAGDGGRDYTDDLNQPLRRTLVLGAIFLAANIYAFSPIVSPEARRLKVCVYDKEYERQFIADPTRNTQGLTLLQDHGAGYALKDPSVPEATMCVAATAAVNCTDCWQGGFAHDEVCCQECPAQCSSGQCTMMHSQGYKCYDPKKEVVCDLGTGHLVCEKDQVCPSAGPTCSGGPVKGWECLSCPEGQRPDESHCRCVSAQRAADHVVDVGNRACPADTTPLTSSEEECAAAAEAVWPGRGCYGRSWKEIIQTPADGQQYPAGCMFEVAAGGGCALLFNPTGQATKCPDGSTCNVLCHSNSSAENCLEVGTPCDPKNNTCCKDPVGVPMQCVSMGGTPVCISGSASQDSIVV</sequence>
<feature type="transmembrane region" description="Helical" evidence="1">
    <location>
        <begin position="21"/>
        <end position="39"/>
    </location>
</feature>
<keyword evidence="1" id="KW-0812">Transmembrane</keyword>
<evidence type="ECO:0000256" key="1">
    <source>
        <dbReference type="SAM" id="Phobius"/>
    </source>
</evidence>
<gene>
    <name evidence="2" type="ORF">SPIL2461_LOCUS3325</name>
</gene>
<keyword evidence="1" id="KW-0472">Membrane</keyword>
<proteinExistence type="predicted"/>
<evidence type="ECO:0000313" key="3">
    <source>
        <dbReference type="Proteomes" id="UP000649617"/>
    </source>
</evidence>
<dbReference type="Proteomes" id="UP000649617">
    <property type="component" value="Unassembled WGS sequence"/>
</dbReference>
<accession>A0A812KPZ5</accession>
<protein>
    <submittedName>
        <fullName evidence="2">Uncharacterized protein</fullName>
    </submittedName>
</protein>
<dbReference type="EMBL" id="CAJNIZ010004003">
    <property type="protein sequence ID" value="CAE7228053.1"/>
    <property type="molecule type" value="Genomic_DNA"/>
</dbReference>
<keyword evidence="1" id="KW-1133">Transmembrane helix</keyword>
<organism evidence="2 3">
    <name type="scientific">Symbiodinium pilosum</name>
    <name type="common">Dinoflagellate</name>
    <dbReference type="NCBI Taxonomy" id="2952"/>
    <lineage>
        <taxon>Eukaryota</taxon>
        <taxon>Sar</taxon>
        <taxon>Alveolata</taxon>
        <taxon>Dinophyceae</taxon>
        <taxon>Suessiales</taxon>
        <taxon>Symbiodiniaceae</taxon>
        <taxon>Symbiodinium</taxon>
    </lineage>
</organism>
<name>A0A812KPZ5_SYMPI</name>
<reference evidence="2" key="1">
    <citation type="submission" date="2021-02" db="EMBL/GenBank/DDBJ databases">
        <authorList>
            <person name="Dougan E. K."/>
            <person name="Rhodes N."/>
            <person name="Thang M."/>
            <person name="Chan C."/>
        </authorList>
    </citation>
    <scope>NUCLEOTIDE SEQUENCE</scope>
</reference>
<keyword evidence="3" id="KW-1185">Reference proteome</keyword>